<gene>
    <name evidence="2" type="ORF">QTJ16_004483</name>
</gene>
<comment type="caution">
    <text evidence="2">The sequence shown here is derived from an EMBL/GenBank/DDBJ whole genome shotgun (WGS) entry which is preliminary data.</text>
</comment>
<dbReference type="Proteomes" id="UP001285354">
    <property type="component" value="Unassembled WGS sequence"/>
</dbReference>
<evidence type="ECO:0000313" key="2">
    <source>
        <dbReference type="EMBL" id="KAK2626221.1"/>
    </source>
</evidence>
<dbReference type="PANTHER" id="PTHR35596:SF2">
    <property type="entry name" value="MICROBIAL-TYPE PARG CATALYTIC DOMAIN-CONTAINING PROTEIN"/>
    <property type="match status" value="1"/>
</dbReference>
<dbReference type="InterPro" id="IPR043472">
    <property type="entry name" value="Macro_dom-like"/>
</dbReference>
<sequence>MPPSKPKPSEIAAEAKKTYIPYIRHNFSSQWPPTSFLCWTESMVAPPQPKEHMQHCRFAFYERDPVDLALDWVEPGDAPIPVIMPANDKRPGGDWEAGVMSPEECLCRRSNLYATLTTPGAGNTGASGTSNYPLPPKTGIYSAHVVVFRKGPEKYESLPEYQALPIISVCPVKRPKLDAAQKKYSFKQEKELMRDKIRTALRIAVWYGHVNLVIGTFGLGPGFRNPVEEVALMWRDALLKEPEFAGRFRDVVFAFDSPEGGAAAAAAAAAASSSSSKNSSSKTAKSSSSVSSRCSVAADLEVFRHIFKPAVVHDAFKTPLSSPASYSPASSSSTMY</sequence>
<organism evidence="2 3">
    <name type="scientific">Diplocarpon rosae</name>
    <dbReference type="NCBI Taxonomy" id="946125"/>
    <lineage>
        <taxon>Eukaryota</taxon>
        <taxon>Fungi</taxon>
        <taxon>Dikarya</taxon>
        <taxon>Ascomycota</taxon>
        <taxon>Pezizomycotina</taxon>
        <taxon>Leotiomycetes</taxon>
        <taxon>Helotiales</taxon>
        <taxon>Drepanopezizaceae</taxon>
        <taxon>Diplocarpon</taxon>
    </lineage>
</organism>
<name>A0AAD9WEG1_9HELO</name>
<evidence type="ECO:0000259" key="1">
    <source>
        <dbReference type="Pfam" id="PF10021"/>
    </source>
</evidence>
<dbReference type="InterPro" id="IPR019261">
    <property type="entry name" value="PARG_cat_microbial"/>
</dbReference>
<dbReference type="Gene3D" id="3.40.220.10">
    <property type="entry name" value="Leucine Aminopeptidase, subunit E, domain 1"/>
    <property type="match status" value="1"/>
</dbReference>
<evidence type="ECO:0000313" key="3">
    <source>
        <dbReference type="Proteomes" id="UP001285354"/>
    </source>
</evidence>
<accession>A0AAD9WEG1</accession>
<dbReference type="Pfam" id="PF10021">
    <property type="entry name" value="PARG_cat_microb"/>
    <property type="match status" value="1"/>
</dbReference>
<dbReference type="EMBL" id="JAUBYV010000006">
    <property type="protein sequence ID" value="KAK2626221.1"/>
    <property type="molecule type" value="Genomic_DNA"/>
</dbReference>
<protein>
    <recommendedName>
        <fullName evidence="1">Microbial-type PARG catalytic domain-containing protein</fullName>
    </recommendedName>
</protein>
<dbReference type="NCBIfam" id="TIGR02452">
    <property type="entry name" value="TIGR02452 family protein"/>
    <property type="match status" value="1"/>
</dbReference>
<dbReference type="PANTHER" id="PTHR35596">
    <property type="entry name" value="DUF2263 DOMAIN-CONTAINING PROTEIN"/>
    <property type="match status" value="1"/>
</dbReference>
<proteinExistence type="predicted"/>
<reference evidence="2" key="1">
    <citation type="submission" date="2023-06" db="EMBL/GenBank/DDBJ databases">
        <title>Draft genome of Marssonina rosae.</title>
        <authorList>
            <person name="Cheng Q."/>
        </authorList>
    </citation>
    <scope>NUCLEOTIDE SEQUENCE</scope>
    <source>
        <strain evidence="2">R4</strain>
    </source>
</reference>
<keyword evidence="3" id="KW-1185">Reference proteome</keyword>
<feature type="domain" description="Microbial-type PARG catalytic" evidence="1">
    <location>
        <begin position="51"/>
        <end position="150"/>
    </location>
</feature>
<dbReference type="AlphaFoldDB" id="A0AAD9WEG1"/>
<dbReference type="InterPro" id="IPR012664">
    <property type="entry name" value="CHP02452"/>
</dbReference>